<dbReference type="InterPro" id="IPR006747">
    <property type="entry name" value="DUF599"/>
</dbReference>
<feature type="compositionally biased region" description="Polar residues" evidence="1">
    <location>
        <begin position="293"/>
        <end position="302"/>
    </location>
</feature>
<feature type="transmembrane region" description="Helical" evidence="2">
    <location>
        <begin position="192"/>
        <end position="222"/>
    </location>
</feature>
<feature type="compositionally biased region" description="Basic and acidic residues" evidence="1">
    <location>
        <begin position="242"/>
        <end position="258"/>
    </location>
</feature>
<dbReference type="PANTHER" id="PTHR31881:SF6">
    <property type="entry name" value="OS09G0494600 PROTEIN"/>
    <property type="match status" value="1"/>
</dbReference>
<evidence type="ECO:0000313" key="4">
    <source>
        <dbReference type="Proteomes" id="UP001527925"/>
    </source>
</evidence>
<evidence type="ECO:0000313" key="3">
    <source>
        <dbReference type="EMBL" id="KAL2911406.1"/>
    </source>
</evidence>
<keyword evidence="2" id="KW-0472">Membrane</keyword>
<organism evidence="3 4">
    <name type="scientific">Polyrhizophydium stewartii</name>
    <dbReference type="NCBI Taxonomy" id="2732419"/>
    <lineage>
        <taxon>Eukaryota</taxon>
        <taxon>Fungi</taxon>
        <taxon>Fungi incertae sedis</taxon>
        <taxon>Chytridiomycota</taxon>
        <taxon>Chytridiomycota incertae sedis</taxon>
        <taxon>Chytridiomycetes</taxon>
        <taxon>Rhizophydiales</taxon>
        <taxon>Rhizophydiales incertae sedis</taxon>
        <taxon>Polyrhizophydium</taxon>
    </lineage>
</organism>
<keyword evidence="2" id="KW-1133">Transmembrane helix</keyword>
<feature type="transmembrane region" description="Helical" evidence="2">
    <location>
        <begin position="6"/>
        <end position="26"/>
    </location>
</feature>
<dbReference type="Pfam" id="PF04654">
    <property type="entry name" value="DUF599"/>
    <property type="match status" value="1"/>
</dbReference>
<dbReference type="EMBL" id="JADGIZ020000113">
    <property type="protein sequence ID" value="KAL2911406.1"/>
    <property type="molecule type" value="Genomic_DNA"/>
</dbReference>
<feature type="transmembrane region" description="Helical" evidence="2">
    <location>
        <begin position="112"/>
        <end position="132"/>
    </location>
</feature>
<sequence>MDPAYIPDAVVAPVSAAALGAYHLWLARQVRRHPERTVYGLAAAARRLWIAAIMYRKEEILAVQTLRNYIMAASLLATTSVAIIFGVVAFLSNLGKGSEPSSASLFAFTNNTLFGIKVLCFLLSQIIAFFFLTQAMRFYNHVAMTVNVNVTEEELQKLNAKAAVAYEHLDADSVGDMMNRGSMFYTMAMRMYYVSFPLLAWFAGAWAMAAATVILLVALSFLDFSQQAAPLTRLAAKRLGSHDGETSADAKSDGRAPSDDGASTHSRRVHTVEKPKGLKFHKREPHTRDHLHSNLSQVSLSSDGLGPVQPHHAV</sequence>
<evidence type="ECO:0000256" key="2">
    <source>
        <dbReference type="SAM" id="Phobius"/>
    </source>
</evidence>
<proteinExistence type="predicted"/>
<protein>
    <recommendedName>
        <fullName evidence="5">DUF599 domain-containing protein</fullName>
    </recommendedName>
</protein>
<keyword evidence="2" id="KW-0812">Transmembrane</keyword>
<dbReference type="Proteomes" id="UP001527925">
    <property type="component" value="Unassembled WGS sequence"/>
</dbReference>
<gene>
    <name evidence="3" type="ORF">HK105_209134</name>
</gene>
<comment type="caution">
    <text evidence="3">The sequence shown here is derived from an EMBL/GenBank/DDBJ whole genome shotgun (WGS) entry which is preliminary data.</text>
</comment>
<evidence type="ECO:0000256" key="1">
    <source>
        <dbReference type="SAM" id="MobiDB-lite"/>
    </source>
</evidence>
<reference evidence="3 4" key="1">
    <citation type="submission" date="2023-09" db="EMBL/GenBank/DDBJ databases">
        <title>Pangenome analysis of Batrachochytrium dendrobatidis and related Chytrids.</title>
        <authorList>
            <person name="Yacoub M.N."/>
            <person name="Stajich J.E."/>
            <person name="James T.Y."/>
        </authorList>
    </citation>
    <scope>NUCLEOTIDE SEQUENCE [LARGE SCALE GENOMIC DNA]</scope>
    <source>
        <strain evidence="3 4">JEL0888</strain>
    </source>
</reference>
<name>A0ABR4MVW5_9FUNG</name>
<accession>A0ABR4MVW5</accession>
<feature type="transmembrane region" description="Helical" evidence="2">
    <location>
        <begin position="69"/>
        <end position="92"/>
    </location>
</feature>
<keyword evidence="4" id="KW-1185">Reference proteome</keyword>
<dbReference type="PANTHER" id="PTHR31881">
    <property type="match status" value="1"/>
</dbReference>
<feature type="region of interest" description="Disordered" evidence="1">
    <location>
        <begin position="242"/>
        <end position="314"/>
    </location>
</feature>
<evidence type="ECO:0008006" key="5">
    <source>
        <dbReference type="Google" id="ProtNLM"/>
    </source>
</evidence>